<dbReference type="InterPro" id="IPR008930">
    <property type="entry name" value="Terpenoid_cyclase/PrenylTrfase"/>
</dbReference>
<sequence length="927" mass="104195">MPVLTTELLLDGEANDLLASLLSRYNPSYGLGTMSPSIYDTAWASMVTKDNNWLFPAAFRYLLDHQHPSGGWESSSDADSILNTLSALLAMKLHSCGDETLSDRLHRAEGYLTTRLKLWDISTVERVGFEVTVPTLLSLLSAQSINFSFPQLPQLMELNSAKLSNISPQMIYEHRTPILHSLEGLVGHLDFDKLAYHKRNGSFMASPSSTAAYLMYASVWDDECEAYLREVLLQCSNGSVPCAWPTTFFELSWIVCNLYDGGFNFSDLGRRSLSQISAILEEGIEAGNGIIGFALGVGEDADDSAKVLTALQHLGIHKPVTPLCDAFELESHFQCYPYERNASISVQCNVLSALLEVGMSRQLKNGAENGGRLSLSGPILKTANFISEIWWTTNSEMRDKWHDSPYYLMLLISQSLSKFLLLFNQGHFAEAPEVLVQTRAPIALFQALIRILQGQQPNGSWGSCEETAYALLALSNLAALPFISIMHETILLAVHSGRNFLRLSLTGKQDAGDEICLWIDKVNYRIPPVSYSYVLAALRATATPLPNSASEFGELDRLILIPTKRVQGFLHFYRKLPLFRECEDWQLLAYIAEGYLYVPILEQVRTAVFGREGMAKEPYTEYIPFSWTSANAMTNNYSCPQNSFVLMTISQINYQVDEFFDSMVRDHGTAAQPTLRHALDKIFDALDRDQDIADFDCGDGPFSPMVQYIHKYIRFIVDYPTLQNASHYDKSHLRRELKAYLLGMTQQTEDNAIYAEQTSWDTVLYPKSSYLKWTRTLSAEHVSGLCSCYFLVCHLSSHADAFPTPELNFIAQDCITHMAVLCRIWNDWGSMKRDIAERNISGMNFPEFAGMAEEQVKAQMRRISDYERNCLGASLADLRKSAKEAMGDAKGNKCVDSFELFFRGAEVYNAIYEFKDISAWKLSLVNG</sequence>
<evidence type="ECO:0000313" key="2">
    <source>
        <dbReference type="EMBL" id="KAJ7352483.1"/>
    </source>
</evidence>
<organism evidence="2 3">
    <name type="scientific">Mycena albidolilacea</name>
    <dbReference type="NCBI Taxonomy" id="1033008"/>
    <lineage>
        <taxon>Eukaryota</taxon>
        <taxon>Fungi</taxon>
        <taxon>Dikarya</taxon>
        <taxon>Basidiomycota</taxon>
        <taxon>Agaricomycotina</taxon>
        <taxon>Agaricomycetes</taxon>
        <taxon>Agaricomycetidae</taxon>
        <taxon>Agaricales</taxon>
        <taxon>Marasmiineae</taxon>
        <taxon>Mycenaceae</taxon>
        <taxon>Mycena</taxon>
    </lineage>
</organism>
<dbReference type="PANTHER" id="PTHR31739:SF25">
    <property type="entry name" value="(E,E)-GERANYLLINALOOL SYNTHASE"/>
    <property type="match status" value="1"/>
</dbReference>
<dbReference type="InterPro" id="IPR008949">
    <property type="entry name" value="Isoprenoid_synthase_dom_sf"/>
</dbReference>
<dbReference type="EMBL" id="JARIHO010000012">
    <property type="protein sequence ID" value="KAJ7352483.1"/>
    <property type="molecule type" value="Genomic_DNA"/>
</dbReference>
<dbReference type="AlphaFoldDB" id="A0AAD7EVP3"/>
<dbReference type="GO" id="GO:0016102">
    <property type="term" value="P:diterpenoid biosynthetic process"/>
    <property type="evidence" value="ECO:0007669"/>
    <property type="project" value="TreeGrafter"/>
</dbReference>
<protein>
    <submittedName>
        <fullName evidence="2">Ent-kaurene synthase</fullName>
    </submittedName>
</protein>
<dbReference type="GO" id="GO:0010333">
    <property type="term" value="F:terpene synthase activity"/>
    <property type="evidence" value="ECO:0007669"/>
    <property type="project" value="InterPro"/>
</dbReference>
<dbReference type="InterPro" id="IPR050148">
    <property type="entry name" value="Terpene_synthase-like"/>
</dbReference>
<keyword evidence="3" id="KW-1185">Reference proteome</keyword>
<gene>
    <name evidence="2" type="ORF">DFH08DRAFT_1078159</name>
</gene>
<accession>A0AAD7EVP3</accession>
<reference evidence="2" key="1">
    <citation type="submission" date="2023-03" db="EMBL/GenBank/DDBJ databases">
        <title>Massive genome expansion in bonnet fungi (Mycena s.s.) driven by repeated elements and novel gene families across ecological guilds.</title>
        <authorList>
            <consortium name="Lawrence Berkeley National Laboratory"/>
            <person name="Harder C.B."/>
            <person name="Miyauchi S."/>
            <person name="Viragh M."/>
            <person name="Kuo A."/>
            <person name="Thoen E."/>
            <person name="Andreopoulos B."/>
            <person name="Lu D."/>
            <person name="Skrede I."/>
            <person name="Drula E."/>
            <person name="Henrissat B."/>
            <person name="Morin E."/>
            <person name="Kohler A."/>
            <person name="Barry K."/>
            <person name="LaButti K."/>
            <person name="Morin E."/>
            <person name="Salamov A."/>
            <person name="Lipzen A."/>
            <person name="Mereny Z."/>
            <person name="Hegedus B."/>
            <person name="Baldrian P."/>
            <person name="Stursova M."/>
            <person name="Weitz H."/>
            <person name="Taylor A."/>
            <person name="Grigoriev I.V."/>
            <person name="Nagy L.G."/>
            <person name="Martin F."/>
            <person name="Kauserud H."/>
        </authorList>
    </citation>
    <scope>NUCLEOTIDE SEQUENCE</scope>
    <source>
        <strain evidence="2">CBHHK002</strain>
    </source>
</reference>
<proteinExistence type="inferred from homology"/>
<dbReference type="Gene3D" id="1.50.10.160">
    <property type="match status" value="1"/>
</dbReference>
<comment type="similarity">
    <text evidence="1">Belongs to the terpene synthase family.</text>
</comment>
<comment type="caution">
    <text evidence="2">The sequence shown here is derived from an EMBL/GenBank/DDBJ whole genome shotgun (WGS) entry which is preliminary data.</text>
</comment>
<name>A0AAD7EVP3_9AGAR</name>
<dbReference type="SUPFAM" id="SSF48239">
    <property type="entry name" value="Terpenoid cyclases/Protein prenyltransferases"/>
    <property type="match status" value="2"/>
</dbReference>
<dbReference type="SUPFAM" id="SSF48576">
    <property type="entry name" value="Terpenoid synthases"/>
    <property type="match status" value="1"/>
</dbReference>
<evidence type="ECO:0000313" key="3">
    <source>
        <dbReference type="Proteomes" id="UP001218218"/>
    </source>
</evidence>
<dbReference type="Proteomes" id="UP001218218">
    <property type="component" value="Unassembled WGS sequence"/>
</dbReference>
<dbReference type="PANTHER" id="PTHR31739">
    <property type="entry name" value="ENT-COPALYL DIPHOSPHATE SYNTHASE, CHLOROPLASTIC"/>
    <property type="match status" value="1"/>
</dbReference>
<evidence type="ECO:0000256" key="1">
    <source>
        <dbReference type="ARBA" id="ARBA00006333"/>
    </source>
</evidence>
<dbReference type="Gene3D" id="1.50.10.20">
    <property type="match status" value="1"/>
</dbReference>
<dbReference type="GO" id="GO:0000287">
    <property type="term" value="F:magnesium ion binding"/>
    <property type="evidence" value="ECO:0007669"/>
    <property type="project" value="TreeGrafter"/>
</dbReference>